<accession>A0A9Q9IGG0</accession>
<reference evidence="2" key="1">
    <citation type="submission" date="2021-04" db="EMBL/GenBank/DDBJ databases">
        <title>Dactylosporangium aurantiacum NRRL B-8018 full assembly.</title>
        <authorList>
            <person name="Hartkoorn R.C."/>
            <person name="Beaudoing E."/>
            <person name="Hot D."/>
        </authorList>
    </citation>
    <scope>NUCLEOTIDE SEQUENCE</scope>
    <source>
        <strain evidence="2">NRRL B-8018</strain>
    </source>
</reference>
<feature type="domain" description="FtsH ternary system" evidence="1">
    <location>
        <begin position="1"/>
        <end position="260"/>
    </location>
</feature>
<proteinExistence type="predicted"/>
<dbReference type="OrthoDB" id="3695780at2"/>
<dbReference type="RefSeq" id="WP_033359491.1">
    <property type="nucleotide sequence ID" value="NZ_CP073767.1"/>
</dbReference>
<evidence type="ECO:0000313" key="3">
    <source>
        <dbReference type="Proteomes" id="UP001058003"/>
    </source>
</evidence>
<dbReference type="Pfam" id="PF20000">
    <property type="entry name" value="fvmX2"/>
    <property type="match status" value="1"/>
</dbReference>
<keyword evidence="3" id="KW-1185">Reference proteome</keyword>
<name>A0A9Q9IGG0_9ACTN</name>
<dbReference type="AlphaFoldDB" id="A0A9Q9IGG0"/>
<dbReference type="InterPro" id="IPR045482">
    <property type="entry name" value="fvmX2"/>
</dbReference>
<sequence>MCNPRRIRVQAKRKIAEAWKAEIERAATARGDVSSEARLVQLIDDLLPRPARMAFERAMRDSADWAESGGEYRRAVPGGTITYRPDTGELEIVIMLSAAVEAVATAKLVAAGEVTDEVAAEASGQYYDDNYRGQTREMAETRARAAAEAKVAALADDRLAALKLEAEERARFELNARAGEAVLEARRSAERELTLKSDEMRTSLDDEAGRRLEEVQEETLKGIFQLVATGYSQALQAYAEQYGENLRVTEEDGVIQIQFELEQ</sequence>
<protein>
    <recommendedName>
        <fullName evidence="1">FtsH ternary system domain-containing protein</fullName>
    </recommendedName>
</protein>
<evidence type="ECO:0000259" key="1">
    <source>
        <dbReference type="Pfam" id="PF20000"/>
    </source>
</evidence>
<dbReference type="KEGG" id="daur:Daura_39835"/>
<gene>
    <name evidence="2" type="ORF">Daura_39835</name>
</gene>
<dbReference type="Proteomes" id="UP001058003">
    <property type="component" value="Chromosome"/>
</dbReference>
<organism evidence="2 3">
    <name type="scientific">Dactylosporangium aurantiacum</name>
    <dbReference type="NCBI Taxonomy" id="35754"/>
    <lineage>
        <taxon>Bacteria</taxon>
        <taxon>Bacillati</taxon>
        <taxon>Actinomycetota</taxon>
        <taxon>Actinomycetes</taxon>
        <taxon>Micromonosporales</taxon>
        <taxon>Micromonosporaceae</taxon>
        <taxon>Dactylosporangium</taxon>
    </lineage>
</organism>
<dbReference type="EMBL" id="CP073767">
    <property type="protein sequence ID" value="UWZ52723.1"/>
    <property type="molecule type" value="Genomic_DNA"/>
</dbReference>
<evidence type="ECO:0000313" key="2">
    <source>
        <dbReference type="EMBL" id="UWZ52723.1"/>
    </source>
</evidence>